<sequence>MKYKNILAILIIGGACFLRADSLDLKTKSLMGDRAYYTNKHFLERLFKNRAFYYDKLGRIDLLKLLNTLKENGLLSLNFDKPSALKVTFKAQSNALLFAKSISSSLSMMGYSYVLPIKMQSSSRMSTFSYEIKAEYALDPNILIDTMKKHGFNFVDIRRISLKEWEYDFSLVEAKMPNARVLSLSNEPVELKEASGKYWLSVSQNARLNISSSNPLWQPKIVFYDNNLKIIQVISEHNRMKEITINLLEGVRFIQVSDTKNPIVLKNGISVVYDSSHE</sequence>
<dbReference type="RefSeq" id="WP_014661185.1">
    <property type="nucleotide sequence ID" value="NC_017737.1"/>
</dbReference>
<proteinExistence type="predicted"/>
<evidence type="ECO:0008006" key="3">
    <source>
        <dbReference type="Google" id="ProtNLM"/>
    </source>
</evidence>
<name>I0EMZ6_HELC0</name>
<gene>
    <name evidence="1" type="ordered locus">HCW_05250</name>
</gene>
<evidence type="ECO:0000313" key="1">
    <source>
        <dbReference type="EMBL" id="AFI04315.1"/>
    </source>
</evidence>
<evidence type="ECO:0000313" key="2">
    <source>
        <dbReference type="Proteomes" id="UP000005010"/>
    </source>
</evidence>
<dbReference type="eggNOG" id="ENOG503190V">
    <property type="taxonomic scope" value="Bacteria"/>
</dbReference>
<reference evidence="2" key="1">
    <citation type="submission" date="2012-04" db="EMBL/GenBank/DDBJ databases">
        <title>Complete genome sequence of Helicobacter cetorum strain MIT 00-7128.</title>
        <authorList>
            <person name="Kersulyte D."/>
            <person name="Berg D.E."/>
        </authorList>
    </citation>
    <scope>NUCLEOTIDE SEQUENCE [LARGE SCALE GENOMIC DNA]</scope>
    <source>
        <strain evidence="2">MIT 00-7128</strain>
    </source>
</reference>
<dbReference type="HOGENOM" id="CLU_087952_0_0_7"/>
<organism evidence="1 2">
    <name type="scientific">Helicobacter cetorum (strain ATCC BAA-429 / MIT 00-7128)</name>
    <dbReference type="NCBI Taxonomy" id="182217"/>
    <lineage>
        <taxon>Bacteria</taxon>
        <taxon>Pseudomonadati</taxon>
        <taxon>Campylobacterota</taxon>
        <taxon>Epsilonproteobacteria</taxon>
        <taxon>Campylobacterales</taxon>
        <taxon>Helicobacteraceae</taxon>
        <taxon>Helicobacter</taxon>
    </lineage>
</organism>
<accession>I0EMZ6</accession>
<dbReference type="EMBL" id="CP003479">
    <property type="protein sequence ID" value="AFI04315.1"/>
    <property type="molecule type" value="Genomic_DNA"/>
</dbReference>
<protein>
    <recommendedName>
        <fullName evidence="3">Periplasmic protein</fullName>
    </recommendedName>
</protein>
<dbReference type="KEGG" id="hce:HCW_05250"/>
<dbReference type="AlphaFoldDB" id="I0EMZ6"/>
<dbReference type="Proteomes" id="UP000005010">
    <property type="component" value="Chromosome"/>
</dbReference>
<dbReference type="STRING" id="182217.HCW_05250"/>
<dbReference type="PROSITE" id="PS51257">
    <property type="entry name" value="PROKAR_LIPOPROTEIN"/>
    <property type="match status" value="1"/>
</dbReference>
<keyword evidence="2" id="KW-1185">Reference proteome</keyword>
<dbReference type="PATRIC" id="fig|182217.3.peg.1116"/>